<feature type="region of interest" description="Disordered" evidence="2">
    <location>
        <begin position="186"/>
        <end position="220"/>
    </location>
</feature>
<evidence type="ECO:0000256" key="1">
    <source>
        <dbReference type="SAM" id="Coils"/>
    </source>
</evidence>
<evidence type="ECO:0000313" key="4">
    <source>
        <dbReference type="EMBL" id="NFV81222.1"/>
    </source>
</evidence>
<evidence type="ECO:0000256" key="3">
    <source>
        <dbReference type="SAM" id="Phobius"/>
    </source>
</evidence>
<accession>A0A7C9QV35</accession>
<keyword evidence="3" id="KW-0812">Transmembrane</keyword>
<proteinExistence type="predicted"/>
<keyword evidence="5" id="KW-1185">Reference proteome</keyword>
<feature type="coiled-coil region" evidence="1">
    <location>
        <begin position="29"/>
        <end position="56"/>
    </location>
</feature>
<keyword evidence="1" id="KW-0175">Coiled coil</keyword>
<keyword evidence="3" id="KW-0472">Membrane</keyword>
<evidence type="ECO:0000256" key="2">
    <source>
        <dbReference type="SAM" id="MobiDB-lite"/>
    </source>
</evidence>
<dbReference type="EMBL" id="JAAIYP010000039">
    <property type="protein sequence ID" value="NFV81222.1"/>
    <property type="molecule type" value="Genomic_DNA"/>
</dbReference>
<sequence length="220" mass="22693">MIHGLGTTIVCACLAGGIGVGLFFVKHEVKEQEVRLAELNHEIQSNQEAIHVLKAEWSYLNDPARLRALSEKYLSMKVMGPTQVASLDSLPATGPVYAAHAAAAVVARADTDRPAAAVSGGNDTVLAHTSPASARPEPTRTPPKPEPTKAAATKLASAKPAGPSPVIPIPASNPAPVVAAPRVLYPGADTTPRAPSAQPRSIIVQSPALASAPVQPGEIR</sequence>
<dbReference type="RefSeq" id="WP_163680934.1">
    <property type="nucleotide sequence ID" value="NZ_JAAIYP010000039.1"/>
</dbReference>
<name>A0A7C9QV35_9PROT</name>
<protein>
    <submittedName>
        <fullName evidence="4">Energy transducer TonB</fullName>
    </submittedName>
</protein>
<keyword evidence="3" id="KW-1133">Transmembrane helix</keyword>
<dbReference type="AlphaFoldDB" id="A0A7C9QV35"/>
<evidence type="ECO:0000313" key="5">
    <source>
        <dbReference type="Proteomes" id="UP000480684"/>
    </source>
</evidence>
<organism evidence="4 5">
    <name type="scientific">Magnetospirillum aberrantis SpK</name>
    <dbReference type="NCBI Taxonomy" id="908842"/>
    <lineage>
        <taxon>Bacteria</taxon>
        <taxon>Pseudomonadati</taxon>
        <taxon>Pseudomonadota</taxon>
        <taxon>Alphaproteobacteria</taxon>
        <taxon>Rhodospirillales</taxon>
        <taxon>Rhodospirillaceae</taxon>
        <taxon>Magnetospirillum</taxon>
    </lineage>
</organism>
<feature type="transmembrane region" description="Helical" evidence="3">
    <location>
        <begin position="6"/>
        <end position="25"/>
    </location>
</feature>
<comment type="caution">
    <text evidence="4">The sequence shown here is derived from an EMBL/GenBank/DDBJ whole genome shotgun (WGS) entry which is preliminary data.</text>
</comment>
<dbReference type="Proteomes" id="UP000480684">
    <property type="component" value="Unassembled WGS sequence"/>
</dbReference>
<feature type="region of interest" description="Disordered" evidence="2">
    <location>
        <begin position="115"/>
        <end position="149"/>
    </location>
</feature>
<gene>
    <name evidence="4" type="ORF">G4223_13980</name>
</gene>
<reference evidence="4 5" key="1">
    <citation type="submission" date="2020-02" db="EMBL/GenBank/DDBJ databases">
        <authorList>
            <person name="Dziuba M."/>
            <person name="Kuznetsov B."/>
            <person name="Mardanov A."/>
            <person name="Ravin N."/>
            <person name="Grouzdev D."/>
        </authorList>
    </citation>
    <scope>NUCLEOTIDE SEQUENCE [LARGE SCALE GENOMIC DNA]</scope>
    <source>
        <strain evidence="4 5">SpK</strain>
    </source>
</reference>